<comment type="function">
    <text evidence="7">F(1)F(0) ATP synthase produces ATP from ADP in the presence of a proton or sodium gradient. F-type ATPases consist of two structural domains, F(1) containing the extramembraneous catalytic core and F(0) containing the membrane proton channel, linked together by a central stalk and a peripheral stalk. During catalysis, ATP synthesis in the catalytic domain of F(1) is coupled via a rotary mechanism of the central stalk subunits to proton translocation.</text>
</comment>
<accession>A0A2U1SXA0</accession>
<keyword evidence="3 7" id="KW-0375">Hydrogen ion transport</keyword>
<comment type="similarity">
    <text evidence="7">Belongs to the ATPase delta chain family.</text>
</comment>
<evidence type="ECO:0000313" key="8">
    <source>
        <dbReference type="EMBL" id="PWB96226.1"/>
    </source>
</evidence>
<evidence type="ECO:0000313" key="9">
    <source>
        <dbReference type="Proteomes" id="UP000244978"/>
    </source>
</evidence>
<dbReference type="PANTHER" id="PTHR11910">
    <property type="entry name" value="ATP SYNTHASE DELTA CHAIN"/>
    <property type="match status" value="1"/>
</dbReference>
<reference evidence="9" key="1">
    <citation type="submission" date="2018-04" db="EMBL/GenBank/DDBJ databases">
        <authorList>
            <person name="Liu S."/>
            <person name="Wang Z."/>
            <person name="Li J."/>
        </authorList>
    </citation>
    <scope>NUCLEOTIDE SEQUENCE [LARGE SCALE GENOMIC DNA]</scope>
    <source>
        <strain evidence="9">S1194</strain>
    </source>
</reference>
<dbReference type="AlphaFoldDB" id="A0A2U1SXA0"/>
<organism evidence="8 9">
    <name type="scientific">Homoserinimonas hongtaonis</name>
    <dbReference type="NCBI Taxonomy" id="2079791"/>
    <lineage>
        <taxon>Bacteria</taxon>
        <taxon>Bacillati</taxon>
        <taxon>Actinomycetota</taxon>
        <taxon>Actinomycetes</taxon>
        <taxon>Micrococcales</taxon>
        <taxon>Microbacteriaceae</taxon>
        <taxon>Homoserinimonas</taxon>
    </lineage>
</organism>
<dbReference type="Pfam" id="PF00213">
    <property type="entry name" value="OSCP"/>
    <property type="match status" value="1"/>
</dbReference>
<name>A0A2U1SXA0_9MICO</name>
<keyword evidence="2 7" id="KW-0813">Transport</keyword>
<evidence type="ECO:0000256" key="1">
    <source>
        <dbReference type="ARBA" id="ARBA00004370"/>
    </source>
</evidence>
<keyword evidence="6 7" id="KW-0066">ATP synthesis</keyword>
<dbReference type="GO" id="GO:0005886">
    <property type="term" value="C:plasma membrane"/>
    <property type="evidence" value="ECO:0007669"/>
    <property type="project" value="UniProtKB-SubCell"/>
</dbReference>
<evidence type="ECO:0000256" key="2">
    <source>
        <dbReference type="ARBA" id="ARBA00022448"/>
    </source>
</evidence>
<dbReference type="PRINTS" id="PR00125">
    <property type="entry name" value="ATPASEDELTA"/>
</dbReference>
<dbReference type="GO" id="GO:0045259">
    <property type="term" value="C:proton-transporting ATP synthase complex"/>
    <property type="evidence" value="ECO:0007669"/>
    <property type="project" value="UniProtKB-KW"/>
</dbReference>
<evidence type="ECO:0000256" key="7">
    <source>
        <dbReference type="HAMAP-Rule" id="MF_01416"/>
    </source>
</evidence>
<keyword evidence="7" id="KW-1003">Cell membrane</keyword>
<evidence type="ECO:0000256" key="3">
    <source>
        <dbReference type="ARBA" id="ARBA00022781"/>
    </source>
</evidence>
<dbReference type="Proteomes" id="UP000244978">
    <property type="component" value="Unassembled WGS sequence"/>
</dbReference>
<dbReference type="KEGG" id="salc:C2138_04030"/>
<dbReference type="InterPro" id="IPR000711">
    <property type="entry name" value="ATPase_OSCP/dsu"/>
</dbReference>
<evidence type="ECO:0000256" key="6">
    <source>
        <dbReference type="ARBA" id="ARBA00023310"/>
    </source>
</evidence>
<keyword evidence="4 7" id="KW-0406">Ion transport</keyword>
<dbReference type="HAMAP" id="MF_01416">
    <property type="entry name" value="ATP_synth_delta_bact"/>
    <property type="match status" value="1"/>
</dbReference>
<dbReference type="NCBIfam" id="TIGR01145">
    <property type="entry name" value="ATP_synt_delta"/>
    <property type="match status" value="1"/>
</dbReference>
<evidence type="ECO:0000256" key="4">
    <source>
        <dbReference type="ARBA" id="ARBA00023065"/>
    </source>
</evidence>
<sequence length="264" mass="27061">MGSATREATATSRAALAGVTKVTLGLAEDLFSAGRVIGSSLQLRTLVADASGSPDEKVAALKAVFRSSLSADAMALLGTVVSARWSSVDDLLAGIEDLGLRAVASAAPSTVDIEGELFSFADVVAANPELELAIGSKLGKPEAKAELVDSLLTGRVSAETLAVVRHLVQQPRGRRIGQLITESTSTIADQKGSAIATVTTAAPLGARQRTKLQKALTVRYGRAVTLNLVVDPALVGGVRVAIGNDIIDGSVASRIADLRLQLAG</sequence>
<keyword evidence="5 7" id="KW-0472">Membrane</keyword>
<dbReference type="RefSeq" id="WP_108515733.1">
    <property type="nucleotide sequence ID" value="NZ_CP026951.1"/>
</dbReference>
<comment type="subcellular location">
    <subcellularLocation>
        <location evidence="7">Cell membrane</location>
        <topology evidence="7">Peripheral membrane protein</topology>
    </subcellularLocation>
    <subcellularLocation>
        <location evidence="1">Membrane</location>
    </subcellularLocation>
</comment>
<dbReference type="NCBIfam" id="NF009967">
    <property type="entry name" value="PRK13430.1"/>
    <property type="match status" value="1"/>
</dbReference>
<proteinExistence type="inferred from homology"/>
<comment type="caution">
    <text evidence="8">The sequence shown here is derived from an EMBL/GenBank/DDBJ whole genome shotgun (WGS) entry which is preliminary data.</text>
</comment>
<comment type="function">
    <text evidence="7">This protein is part of the stalk that links CF(0) to CF(1). It either transmits conformational changes from CF(0) to CF(1) or is implicated in proton conduction.</text>
</comment>
<dbReference type="GO" id="GO:0046933">
    <property type="term" value="F:proton-transporting ATP synthase activity, rotational mechanism"/>
    <property type="evidence" value="ECO:0007669"/>
    <property type="project" value="UniProtKB-UniRule"/>
</dbReference>
<keyword evidence="9" id="KW-1185">Reference proteome</keyword>
<keyword evidence="7" id="KW-0139">CF(1)</keyword>
<protein>
    <recommendedName>
        <fullName evidence="7">ATP synthase subunit delta</fullName>
    </recommendedName>
    <alternativeName>
        <fullName evidence="7">ATP synthase F(1) sector subunit delta</fullName>
    </alternativeName>
    <alternativeName>
        <fullName evidence="7">F-type ATPase subunit delta</fullName>
        <shortName evidence="7">F-ATPase subunit delta</shortName>
    </alternativeName>
</protein>
<dbReference type="OrthoDB" id="5242917at2"/>
<evidence type="ECO:0000256" key="5">
    <source>
        <dbReference type="ARBA" id="ARBA00023136"/>
    </source>
</evidence>
<gene>
    <name evidence="7" type="primary">atpH</name>
    <name evidence="8" type="ORF">DF220_12740</name>
</gene>
<dbReference type="EMBL" id="QEEX01000002">
    <property type="protein sequence ID" value="PWB96226.1"/>
    <property type="molecule type" value="Genomic_DNA"/>
</dbReference>